<dbReference type="Proteomes" id="UP000182660">
    <property type="component" value="Unassembled WGS sequence"/>
</dbReference>
<dbReference type="InterPro" id="IPR027417">
    <property type="entry name" value="P-loop_NTPase"/>
</dbReference>
<dbReference type="InterPro" id="IPR017871">
    <property type="entry name" value="ABC_transporter-like_CS"/>
</dbReference>
<dbReference type="PANTHER" id="PTHR42798:SF7">
    <property type="entry name" value="ALPHA-D-RIBOSE 1-METHYLPHOSPHONATE 5-TRIPHOSPHATE SYNTHASE SUBUNIT PHNL"/>
    <property type="match status" value="1"/>
</dbReference>
<evidence type="ECO:0000313" key="6">
    <source>
        <dbReference type="EMBL" id="SGZ01509.1"/>
    </source>
</evidence>
<keyword evidence="8" id="KW-1185">Reference proteome</keyword>
<dbReference type="RefSeq" id="WP_045110842.1">
    <property type="nucleotide sequence ID" value="NZ_CAWQZC010000009.1"/>
</dbReference>
<dbReference type="Gene3D" id="3.40.50.300">
    <property type="entry name" value="P-loop containing nucleotide triphosphate hydrolases"/>
    <property type="match status" value="1"/>
</dbReference>
<evidence type="ECO:0000256" key="4">
    <source>
        <dbReference type="ARBA" id="ARBA00022840"/>
    </source>
</evidence>
<dbReference type="OrthoDB" id="9801477at2"/>
<dbReference type="KEGG" id="mvs:MVIS_2715"/>
<keyword evidence="2" id="KW-0813">Transport</keyword>
<dbReference type="GO" id="GO:0016887">
    <property type="term" value="F:ATP hydrolysis activity"/>
    <property type="evidence" value="ECO:0007669"/>
    <property type="project" value="InterPro"/>
</dbReference>
<evidence type="ECO:0000256" key="3">
    <source>
        <dbReference type="ARBA" id="ARBA00022741"/>
    </source>
</evidence>
<dbReference type="HOGENOM" id="CLU_000604_1_22_6"/>
<dbReference type="GO" id="GO:0005524">
    <property type="term" value="F:ATP binding"/>
    <property type="evidence" value="ECO:0007669"/>
    <property type="project" value="UniProtKB-KW"/>
</dbReference>
<evidence type="ECO:0000313" key="9">
    <source>
        <dbReference type="Proteomes" id="UP000183794"/>
    </source>
</evidence>
<reference evidence="6 8" key="2">
    <citation type="submission" date="2016-11" db="EMBL/GenBank/DDBJ databases">
        <authorList>
            <person name="Klemetsen T."/>
        </authorList>
    </citation>
    <scope>NUCLEOTIDE SEQUENCE [LARGE SCALE GENOMIC DNA]</scope>
    <source>
        <strain evidence="6">MT 2528</strain>
    </source>
</reference>
<dbReference type="SUPFAM" id="SSF52540">
    <property type="entry name" value="P-loop containing nucleoside triphosphate hydrolases"/>
    <property type="match status" value="1"/>
</dbReference>
<dbReference type="CDD" id="cd03255">
    <property type="entry name" value="ABC_MJ0796_LolCDE_FtsE"/>
    <property type="match status" value="1"/>
</dbReference>
<comment type="similarity">
    <text evidence="1">Belongs to the ABC transporter superfamily.</text>
</comment>
<dbReference type="PROSITE" id="PS50893">
    <property type="entry name" value="ABC_TRANSPORTER_2"/>
    <property type="match status" value="1"/>
</dbReference>
<dbReference type="AlphaFoldDB" id="A0A090IK64"/>
<proteinExistence type="inferred from homology"/>
<dbReference type="Proteomes" id="UP000183794">
    <property type="component" value="Unassembled WGS sequence"/>
</dbReference>
<evidence type="ECO:0000313" key="8">
    <source>
        <dbReference type="Proteomes" id="UP000182660"/>
    </source>
</evidence>
<reference evidence="7 9" key="1">
    <citation type="submission" date="2016-11" db="EMBL/GenBank/DDBJ databases">
        <authorList>
            <person name="Jaros S."/>
            <person name="Januszkiewicz K."/>
            <person name="Wedrychowicz H."/>
        </authorList>
    </citation>
    <scope>NUCLEOTIDE SEQUENCE [LARGE SCALE GENOMIC DNA]</scope>
    <source>
        <strain evidence="7">NVI 5450</strain>
    </source>
</reference>
<dbReference type="PATRIC" id="fig|80854.5.peg.2886"/>
<protein>
    <submittedName>
        <fullName evidence="7">ABC transporter, ATP-binding protein</fullName>
    </submittedName>
</protein>
<dbReference type="EMBL" id="FPLD01000096">
    <property type="protein sequence ID" value="SGZ09352.1"/>
    <property type="molecule type" value="Genomic_DNA"/>
</dbReference>
<dbReference type="SMART" id="SM00382">
    <property type="entry name" value="AAA"/>
    <property type="match status" value="1"/>
</dbReference>
<dbReference type="InterPro" id="IPR017911">
    <property type="entry name" value="MacB-like_ATP-bd"/>
</dbReference>
<sequence>MLLTIKALCHQITDGHGQRQLLSDLCLAVGEGECIGLMGDSGSGKTTLLNLIAGLEPIQQGHIMLAGLELVQANEQQLSELRKKQLGIIFQQYNLLSSLSVQDNIAFSARLAGRYDASLCRALARQLDIKVLLNQYPSTLSGGELQRVAIARAMSAKPKLLLADEPTGNLDDDNSNRVVELLVKLAKSHNTALVLVTHSRNVAAKMDKIYQLEDGQLSLINHVYK</sequence>
<accession>A0A090IK64</accession>
<dbReference type="GeneID" id="61297941"/>
<dbReference type="EMBL" id="FPLJ01000113">
    <property type="protein sequence ID" value="SGZ01509.1"/>
    <property type="molecule type" value="Genomic_DNA"/>
</dbReference>
<gene>
    <name evidence="6" type="ORF">MT2528_4234</name>
    <name evidence="7" type="ORF">NVI5450_3444</name>
</gene>
<dbReference type="InterPro" id="IPR003593">
    <property type="entry name" value="AAA+_ATPase"/>
</dbReference>
<feature type="domain" description="ABC transporter" evidence="5">
    <location>
        <begin position="3"/>
        <end position="223"/>
    </location>
</feature>
<evidence type="ECO:0000313" key="7">
    <source>
        <dbReference type="EMBL" id="SGZ09352.1"/>
    </source>
</evidence>
<evidence type="ECO:0000259" key="5">
    <source>
        <dbReference type="PROSITE" id="PS50893"/>
    </source>
</evidence>
<dbReference type="PANTHER" id="PTHR42798">
    <property type="entry name" value="LIPOPROTEIN-RELEASING SYSTEM ATP-BINDING PROTEIN LOLD"/>
    <property type="match status" value="1"/>
</dbReference>
<dbReference type="InterPro" id="IPR003439">
    <property type="entry name" value="ABC_transporter-like_ATP-bd"/>
</dbReference>
<dbReference type="STRING" id="80854.MVIS_2715"/>
<dbReference type="Pfam" id="PF00005">
    <property type="entry name" value="ABC_tran"/>
    <property type="match status" value="1"/>
</dbReference>
<evidence type="ECO:0000256" key="1">
    <source>
        <dbReference type="ARBA" id="ARBA00005417"/>
    </source>
</evidence>
<keyword evidence="3" id="KW-0547">Nucleotide-binding</keyword>
<name>A0A090IK64_9GAMM</name>
<organism evidence="7 9">
    <name type="scientific">Moritella viscosa</name>
    <dbReference type="NCBI Taxonomy" id="80854"/>
    <lineage>
        <taxon>Bacteria</taxon>
        <taxon>Pseudomonadati</taxon>
        <taxon>Pseudomonadota</taxon>
        <taxon>Gammaproteobacteria</taxon>
        <taxon>Alteromonadales</taxon>
        <taxon>Moritellaceae</taxon>
        <taxon>Moritella</taxon>
    </lineage>
</organism>
<keyword evidence="4 7" id="KW-0067">ATP-binding</keyword>
<dbReference type="PROSITE" id="PS00211">
    <property type="entry name" value="ABC_TRANSPORTER_1"/>
    <property type="match status" value="1"/>
</dbReference>
<evidence type="ECO:0000256" key="2">
    <source>
        <dbReference type="ARBA" id="ARBA00022448"/>
    </source>
</evidence>